<evidence type="ECO:0000256" key="9">
    <source>
        <dbReference type="ARBA" id="ARBA00047885"/>
    </source>
</evidence>
<comment type="similarity">
    <text evidence="1">Belongs to the methyltransferase superfamily. NTM1 family.</text>
</comment>
<comment type="catalytic activity">
    <reaction evidence="8">
        <text>N-terminal L-seryl-L-prolyl-L-lysyl-[protein] + 3 S-adenosyl-L-methionine = N-terminal N,N,N-trimethyl-L-seryl-L-prolyl-L-lysyl-[protein] + 3 S-adenosyl-L-homocysteine + 3 H(+)</text>
        <dbReference type="Rhea" id="RHEA:54724"/>
        <dbReference type="Rhea" id="RHEA-COMP:13789"/>
        <dbReference type="Rhea" id="RHEA-COMP:13973"/>
        <dbReference type="ChEBI" id="CHEBI:15378"/>
        <dbReference type="ChEBI" id="CHEBI:57856"/>
        <dbReference type="ChEBI" id="CHEBI:59789"/>
        <dbReference type="ChEBI" id="CHEBI:138061"/>
        <dbReference type="ChEBI" id="CHEBI:138317"/>
        <dbReference type="EC" id="2.1.1.244"/>
    </reaction>
</comment>
<feature type="binding site" evidence="11">
    <location>
        <position position="64"/>
    </location>
    <ligand>
        <name>S-adenosyl-L-methionine</name>
        <dbReference type="ChEBI" id="CHEBI:59789"/>
    </ligand>
</feature>
<dbReference type="Proteomes" id="UP000801492">
    <property type="component" value="Unassembled WGS sequence"/>
</dbReference>
<dbReference type="AlphaFoldDB" id="A0A8K0D4R3"/>
<evidence type="ECO:0000256" key="11">
    <source>
        <dbReference type="PIRSR" id="PIRSR016958-1"/>
    </source>
</evidence>
<dbReference type="EMBL" id="VTPC01004427">
    <property type="protein sequence ID" value="KAF2897176.1"/>
    <property type="molecule type" value="Genomic_DNA"/>
</dbReference>
<feature type="binding site" evidence="11">
    <location>
        <position position="69"/>
    </location>
    <ligand>
        <name>S-adenosyl-L-methionine</name>
        <dbReference type="ChEBI" id="CHEBI:59789"/>
    </ligand>
</feature>
<evidence type="ECO:0000256" key="10">
    <source>
        <dbReference type="ARBA" id="ARBA00048167"/>
    </source>
</evidence>
<comment type="catalytic activity">
    <reaction evidence="10">
        <text>N-terminal L-alanyl-L-prolyl-L-lysyl-[protein] + 3 S-adenosyl-L-methionine = N-terminal N,N,N-trimethyl-L-alanyl-L-prolyl-L-lysyl-[protein] + 3 S-adenosyl-L-homocysteine + 3 H(+)</text>
        <dbReference type="Rhea" id="RHEA:54712"/>
        <dbReference type="Rhea" id="RHEA-COMP:13785"/>
        <dbReference type="Rhea" id="RHEA-COMP:13971"/>
        <dbReference type="ChEBI" id="CHEBI:15378"/>
        <dbReference type="ChEBI" id="CHEBI:57856"/>
        <dbReference type="ChEBI" id="CHEBI:59789"/>
        <dbReference type="ChEBI" id="CHEBI:138057"/>
        <dbReference type="ChEBI" id="CHEBI:138315"/>
        <dbReference type="EC" id="2.1.1.244"/>
    </reaction>
</comment>
<keyword evidence="13" id="KW-1185">Reference proteome</keyword>
<dbReference type="PIRSF" id="PIRSF016958">
    <property type="entry name" value="DUF858_MeTrfase_lik"/>
    <property type="match status" value="1"/>
</dbReference>
<dbReference type="CDD" id="cd02440">
    <property type="entry name" value="AdoMet_MTases"/>
    <property type="match status" value="1"/>
</dbReference>
<keyword evidence="3" id="KW-0808">Transferase</keyword>
<evidence type="ECO:0000256" key="8">
    <source>
        <dbReference type="ARBA" id="ARBA00047306"/>
    </source>
</evidence>
<accession>A0A8K0D4R3</accession>
<proteinExistence type="inferred from homology"/>
<dbReference type="Gene3D" id="3.40.50.150">
    <property type="entry name" value="Vaccinia Virus protein VP39"/>
    <property type="match status" value="1"/>
</dbReference>
<dbReference type="OrthoDB" id="1298661at2759"/>
<dbReference type="GO" id="GO:0071885">
    <property type="term" value="F:N-terminal protein N-methyltransferase activity"/>
    <property type="evidence" value="ECO:0007669"/>
    <property type="project" value="UniProtKB-EC"/>
</dbReference>
<reference evidence="12" key="1">
    <citation type="submission" date="2019-08" db="EMBL/GenBank/DDBJ databases">
        <title>The genome of the North American firefly Photinus pyralis.</title>
        <authorList>
            <consortium name="Photinus pyralis genome working group"/>
            <person name="Fallon T.R."/>
            <person name="Sander Lower S.E."/>
            <person name="Weng J.-K."/>
        </authorList>
    </citation>
    <scope>NUCLEOTIDE SEQUENCE</scope>
    <source>
        <strain evidence="12">TRF0915ILg1</strain>
        <tissue evidence="12">Whole body</tissue>
    </source>
</reference>
<dbReference type="PANTHER" id="PTHR12753:SF0">
    <property type="entry name" value="ALPHA N-TERMINAL PROTEIN METHYLTRANSFERASE 1"/>
    <property type="match status" value="1"/>
</dbReference>
<dbReference type="Pfam" id="PF05891">
    <property type="entry name" value="Methyltransf_PK"/>
    <property type="match status" value="1"/>
</dbReference>
<keyword evidence="4 11" id="KW-0949">S-adenosyl-L-methionine</keyword>
<evidence type="ECO:0000256" key="5">
    <source>
        <dbReference type="ARBA" id="ARBA00039112"/>
    </source>
</evidence>
<keyword evidence="2" id="KW-0489">Methyltransferase</keyword>
<evidence type="ECO:0000256" key="6">
    <source>
        <dbReference type="ARBA" id="ARBA00039449"/>
    </source>
</evidence>
<dbReference type="InterPro" id="IPR008576">
    <property type="entry name" value="MeTrfase_NTM1"/>
</dbReference>
<evidence type="ECO:0000256" key="2">
    <source>
        <dbReference type="ARBA" id="ARBA00022603"/>
    </source>
</evidence>
<dbReference type="FunFam" id="3.40.50.150:FF:000025">
    <property type="entry name" value="N-terminal Xaa-Pro-Lys N-methyltransferase 1"/>
    <property type="match status" value="1"/>
</dbReference>
<comment type="catalytic activity">
    <reaction evidence="9">
        <text>N-terminal L-prolyl-L-prolyl-L-lysyl-[protein] + 2 S-adenosyl-L-methionine = N-terminal N,N-dimethyl-L-prolyl-L-prolyl-L-lysyl-[protein] + 2 S-adenosyl-L-homocysteine + 2 H(+)</text>
        <dbReference type="Rhea" id="RHEA:54736"/>
        <dbReference type="Rhea" id="RHEA-COMP:13787"/>
        <dbReference type="Rhea" id="RHEA-COMP:13974"/>
        <dbReference type="ChEBI" id="CHEBI:15378"/>
        <dbReference type="ChEBI" id="CHEBI:57856"/>
        <dbReference type="ChEBI" id="CHEBI:59789"/>
        <dbReference type="ChEBI" id="CHEBI:138059"/>
        <dbReference type="ChEBI" id="CHEBI:138318"/>
        <dbReference type="EC" id="2.1.1.244"/>
    </reaction>
</comment>
<dbReference type="EC" id="2.1.1.244" evidence="5"/>
<evidence type="ECO:0000256" key="7">
    <source>
        <dbReference type="ARBA" id="ARBA00043129"/>
    </source>
</evidence>
<organism evidence="12 13">
    <name type="scientific">Ignelater luminosus</name>
    <name type="common">Cucubano</name>
    <name type="synonym">Pyrophorus luminosus</name>
    <dbReference type="NCBI Taxonomy" id="2038154"/>
    <lineage>
        <taxon>Eukaryota</taxon>
        <taxon>Metazoa</taxon>
        <taxon>Ecdysozoa</taxon>
        <taxon>Arthropoda</taxon>
        <taxon>Hexapoda</taxon>
        <taxon>Insecta</taxon>
        <taxon>Pterygota</taxon>
        <taxon>Neoptera</taxon>
        <taxon>Endopterygota</taxon>
        <taxon>Coleoptera</taxon>
        <taxon>Polyphaga</taxon>
        <taxon>Elateriformia</taxon>
        <taxon>Elateroidea</taxon>
        <taxon>Elateridae</taxon>
        <taxon>Agrypninae</taxon>
        <taxon>Pyrophorini</taxon>
        <taxon>Ignelater</taxon>
    </lineage>
</organism>
<comment type="caution">
    <text evidence="12">The sequence shown here is derived from an EMBL/GenBank/DDBJ whole genome shotgun (WGS) entry which is preliminary data.</text>
</comment>
<dbReference type="GO" id="GO:0005737">
    <property type="term" value="C:cytoplasm"/>
    <property type="evidence" value="ECO:0007669"/>
    <property type="project" value="TreeGrafter"/>
</dbReference>
<dbReference type="PANTHER" id="PTHR12753">
    <property type="entry name" value="AD-003 - RELATED"/>
    <property type="match status" value="1"/>
</dbReference>
<dbReference type="InterPro" id="IPR029063">
    <property type="entry name" value="SAM-dependent_MTases_sf"/>
</dbReference>
<evidence type="ECO:0000256" key="1">
    <source>
        <dbReference type="ARBA" id="ARBA00009059"/>
    </source>
</evidence>
<feature type="binding site" evidence="11">
    <location>
        <begin position="115"/>
        <end position="116"/>
    </location>
    <ligand>
        <name>S-adenosyl-L-methionine</name>
        <dbReference type="ChEBI" id="CHEBI:59789"/>
    </ligand>
</feature>
<evidence type="ECO:0000256" key="3">
    <source>
        <dbReference type="ARBA" id="ARBA00022679"/>
    </source>
</evidence>
<feature type="binding site" evidence="11">
    <location>
        <position position="131"/>
    </location>
    <ligand>
        <name>S-adenosyl-L-methionine</name>
        <dbReference type="ChEBI" id="CHEBI:59789"/>
    </ligand>
</feature>
<gene>
    <name evidence="12" type="ORF">ILUMI_09004</name>
</gene>
<evidence type="ECO:0000313" key="12">
    <source>
        <dbReference type="EMBL" id="KAF2897176.1"/>
    </source>
</evidence>
<dbReference type="GO" id="GO:0032259">
    <property type="term" value="P:methylation"/>
    <property type="evidence" value="ECO:0007669"/>
    <property type="project" value="UniProtKB-KW"/>
</dbReference>
<protein>
    <recommendedName>
        <fullName evidence="6">Alpha N-terminal protein methyltransferase 1</fullName>
        <ecNumber evidence="5">2.1.1.244</ecNumber>
    </recommendedName>
    <alternativeName>
        <fullName evidence="7">X-Pro-Lys N-terminal protein methyltransferase 1</fullName>
    </alternativeName>
</protein>
<dbReference type="SUPFAM" id="SSF53335">
    <property type="entry name" value="S-adenosyl-L-methionine-dependent methyltransferases"/>
    <property type="match status" value="1"/>
</dbReference>
<evidence type="ECO:0000256" key="4">
    <source>
        <dbReference type="ARBA" id="ARBA00022691"/>
    </source>
</evidence>
<evidence type="ECO:0000313" key="13">
    <source>
        <dbReference type="Proteomes" id="UP000801492"/>
    </source>
</evidence>
<name>A0A8K0D4R3_IGNLU</name>
<sequence length="244" mass="27858">MEKPTEAFYSDAEHYWAKIPPTVNGMLGGFGYISPVDIQGSKVFLQQLFRSKDPPGKKYALDCGAGIGRISKHLLLNIFQNVDLVEQNPSFLEQAKIYIGPKLLQRVGNFFPEPLQDFKPEDNKYDIIWIQWVLGHLTDTDLINFLEHCKKGLDSNGMIVVKENITSSGEVEVDKEDSSVTRPLHLLKSLFEKAGLECYRQLKQTNFPKELYNVYMFALKPKTVLCEPSLEIHNFNQSLQFAQI</sequence>